<keyword evidence="2" id="KW-1185">Reference proteome</keyword>
<proteinExistence type="predicted"/>
<dbReference type="EMBL" id="CM046131">
    <property type="protein sequence ID" value="KAI8430846.1"/>
    <property type="molecule type" value="Genomic_DNA"/>
</dbReference>
<evidence type="ECO:0000313" key="2">
    <source>
        <dbReference type="Proteomes" id="UP001064048"/>
    </source>
</evidence>
<name>A0ACC0K3L8_CHOFU</name>
<protein>
    <submittedName>
        <fullName evidence="1">Uncharacterized protein</fullName>
    </submittedName>
</protein>
<sequence>MNPIFRLSVFVGLFSAAKGPGLLILYRPYEISSQCALSQKLRYDLSFGMGMSDTITLVFRTLRTADYECLVELVADSPEVYLIIVILFPNDIGINCIFNRDIFVILKGSQCFRLCDYLPVKNKYSPYYVCSVSERFRFRFTSNSSINADMNAHMYQVTATAARLKPPGEKNCYAKNETVCTIDNGEDYCFTNGVVCDGIKNCGVSDWFDERKADCGLPVEHLGLAPVFAVTAGLLCVALACGHLLMRYLPPLANSFFVFNANEDNRLCVDSVFKSPDEGPIDIENVRRASLVPDQQEPHRRTTTMRSMTAKIQEKFRVSTKRPPVSKTYTKKNVFHV</sequence>
<evidence type="ECO:0000313" key="1">
    <source>
        <dbReference type="EMBL" id="KAI8430846.1"/>
    </source>
</evidence>
<organism evidence="1 2">
    <name type="scientific">Choristoneura fumiferana</name>
    <name type="common">Spruce budworm moth</name>
    <name type="synonym">Archips fumiferana</name>
    <dbReference type="NCBI Taxonomy" id="7141"/>
    <lineage>
        <taxon>Eukaryota</taxon>
        <taxon>Metazoa</taxon>
        <taxon>Ecdysozoa</taxon>
        <taxon>Arthropoda</taxon>
        <taxon>Hexapoda</taxon>
        <taxon>Insecta</taxon>
        <taxon>Pterygota</taxon>
        <taxon>Neoptera</taxon>
        <taxon>Endopterygota</taxon>
        <taxon>Lepidoptera</taxon>
        <taxon>Glossata</taxon>
        <taxon>Ditrysia</taxon>
        <taxon>Tortricoidea</taxon>
        <taxon>Tortricidae</taxon>
        <taxon>Tortricinae</taxon>
        <taxon>Choristoneura</taxon>
    </lineage>
</organism>
<gene>
    <name evidence="1" type="ORF">MSG28_000995</name>
</gene>
<dbReference type="Proteomes" id="UP001064048">
    <property type="component" value="Chromosome Z"/>
</dbReference>
<reference evidence="1 2" key="1">
    <citation type="journal article" date="2022" name="Genome Biol. Evol.">
        <title>The Spruce Budworm Genome: Reconstructing the Evolutionary History of Antifreeze Proteins.</title>
        <authorList>
            <person name="Beliveau C."/>
            <person name="Gagne P."/>
            <person name="Picq S."/>
            <person name="Vernygora O."/>
            <person name="Keeling C.I."/>
            <person name="Pinkney K."/>
            <person name="Doucet D."/>
            <person name="Wen F."/>
            <person name="Johnston J.S."/>
            <person name="Maaroufi H."/>
            <person name="Boyle B."/>
            <person name="Laroche J."/>
            <person name="Dewar K."/>
            <person name="Juretic N."/>
            <person name="Blackburn G."/>
            <person name="Nisole A."/>
            <person name="Brunet B."/>
            <person name="Brandao M."/>
            <person name="Lumley L."/>
            <person name="Duan J."/>
            <person name="Quan G."/>
            <person name="Lucarotti C.J."/>
            <person name="Roe A.D."/>
            <person name="Sperling F.A.H."/>
            <person name="Levesque R.C."/>
            <person name="Cusson M."/>
        </authorList>
    </citation>
    <scope>NUCLEOTIDE SEQUENCE [LARGE SCALE GENOMIC DNA]</scope>
    <source>
        <strain evidence="1">Glfc:IPQL:Cfum</strain>
    </source>
</reference>
<accession>A0ACC0K3L8</accession>
<comment type="caution">
    <text evidence="1">The sequence shown here is derived from an EMBL/GenBank/DDBJ whole genome shotgun (WGS) entry which is preliminary data.</text>
</comment>